<sequence>MASDLERAVQKEAPPIPNKKPPLFSKNPLSYILYLWYSSLLSLGFRRTLQYDDVFATPDALLTARVQPNFRTQFDRQKEQLEGMGDKGAAILARARAGETSRLILRTIWLCHYPRILAALVLQLFYSGIQFAGPLLLNQIVKFISLPTAEEAAATGLVPPPPSQTTSGLNKAYIFAAAMFVAPLVGTLSAGQSNRLSIGTQIMVRAELAASIYRKALRLSTRAKQTTETGRVVNHMSADVNQLMTFFYPFAAQLVTGPAMLLTAVVLLWFQIKWATFIGLGILLITTPITSIFMKKIVGYRREMLKHTDQRVKLMNQLLVGIRVLKMYAWESAQEAAVLEVRRKELGELRKAIPLRVGMQSLLFAAPTLAMVVCFAVYGSVDPEGFTPAAIFTSIALFGLMRFPLIFLPFALIQLSNALVSMRRLSSYFLLEERQDEVQLLEGPGLEIVDGSFVWTEPPPKQEPPAKKARGRAFGRRRASQKALADSAAAAAAAAKQAPASGDEVAVKLAGMSEAGAGADADELSDSARDSSSPVASGASTPPLSGPGKAEAEADGGAALHNPNWRMEGINVRVNKGELVCVVGRVGSGKSSLVQALLGEMERCSGRVAVGGSLAFASQQAWIINASVRDNVTFGRAFEQDRWDACVEACCLAADLAVLPAGADTEIGEKGINLSGGQKQRISLARALYQDADVYILDDPLSAVDVHVGKHIFDHFICGAVADRTRLLVTNQLQFTPQADRVVVMDAGRIVAQGTYEECSQHPVFADLLQEHNADHGADAEEGETAAAHLPPGDPVGASDSARVLIRKDTAAITARTAAEVIGTTGRNAGDTSVQQARLAAAPTFVKKGGGDDENAPGAPREQEHHPGRFGRQLARFETMLQQSHHSKDRKGKAKAKKGSADDSSDDEAGSKPAPAAGTLMSREDQEEGQVTGQVYGQYIVAYGVFSFLALIFLWSSEQAMRILTGWYLTQWSSAEVAARIPGGQPIDRITYIGGYLGFALGFTLLTVMRSASNLLSALRASRVIHHRCLTSLVRAPVTFFDTTPVGRILNRFSKDTDDVDFLLSMSMSEFGNCIFQLLATTIFIAVIQPWILVGIGPLAVVYYFLQKRTNIELQRLDAVSRSPIYAHFSETLSGVETIRAYRMVEHFSLSSDAKVDANHRAYFTARMANEWLSMRLDAIGACVVLGAAMLAIISRNTLSPSLAALTISEALDVTMFLKAAVTSGAMFETRFNSVERLVHYWSLPQEAPAALPEAQPEPQWPQQGCIEYRDVWMRYRPELDPVLRGVSFLVRPGDKIGIVGRTGSGKSSLIVSLFRLVEPFQGAIMLDGHNLLGLGLDDVRGRIAAIPQDPVLFSGSVRSNLDPYNRHNDAELWDALGHVALKDVVAALPEGLSSRVAESGENFSVGQRQMLCVARALLRQPRVLVADEATASVDSSTDALIQRTIRREFKHATVLTIAHRLNTVLDSTKVLVMESGLVAEFDSVPTLMARPNSAFRAMVVQAGLDGAASGAVSRRGSVTSLAQLAASEGEHGSTAT</sequence>
<dbReference type="SMART" id="SM00382">
    <property type="entry name" value="AAA"/>
    <property type="match status" value="2"/>
</dbReference>
<feature type="region of interest" description="Disordered" evidence="10">
    <location>
        <begin position="881"/>
        <end position="926"/>
    </location>
</feature>
<evidence type="ECO:0000256" key="2">
    <source>
        <dbReference type="ARBA" id="ARBA00009726"/>
    </source>
</evidence>
<dbReference type="CDD" id="cd03250">
    <property type="entry name" value="ABCC_MRP_domain1"/>
    <property type="match status" value="1"/>
</dbReference>
<feature type="transmembrane region" description="Helical" evidence="11">
    <location>
        <begin position="274"/>
        <end position="293"/>
    </location>
</feature>
<dbReference type="PANTHER" id="PTHR24223:SF443">
    <property type="entry name" value="MULTIDRUG-RESISTANCE LIKE PROTEIN 1, ISOFORM I"/>
    <property type="match status" value="1"/>
</dbReference>
<dbReference type="OrthoDB" id="6500128at2759"/>
<dbReference type="FunFam" id="3.40.50.300:FF:000997">
    <property type="entry name" value="Multidrug resistance-associated protein 1"/>
    <property type="match status" value="1"/>
</dbReference>
<dbReference type="Gene3D" id="3.40.50.300">
    <property type="entry name" value="P-loop containing nucleotide triphosphate hydrolases"/>
    <property type="match status" value="2"/>
</dbReference>
<feature type="transmembrane region" description="Helical" evidence="11">
    <location>
        <begin position="246"/>
        <end position="268"/>
    </location>
</feature>
<dbReference type="Gene3D" id="1.20.1560.10">
    <property type="entry name" value="ABC transporter type 1, transmembrane domain"/>
    <property type="match status" value="2"/>
</dbReference>
<keyword evidence="9 11" id="KW-0472">Membrane</keyword>
<evidence type="ECO:0000313" key="14">
    <source>
        <dbReference type="EMBL" id="KAI3436892.1"/>
    </source>
</evidence>
<comment type="caution">
    <text evidence="14">The sequence shown here is derived from an EMBL/GenBank/DDBJ whole genome shotgun (WGS) entry which is preliminary data.</text>
</comment>
<dbReference type="PROSITE" id="PS50893">
    <property type="entry name" value="ABC_TRANSPORTER_2"/>
    <property type="match status" value="2"/>
</dbReference>
<evidence type="ECO:0000256" key="8">
    <source>
        <dbReference type="ARBA" id="ARBA00022989"/>
    </source>
</evidence>
<proteinExistence type="inferred from homology"/>
<dbReference type="PROSITE" id="PS50929">
    <property type="entry name" value="ABC_TM1F"/>
    <property type="match status" value="2"/>
</dbReference>
<feature type="domain" description="ABC transporter" evidence="12">
    <location>
        <begin position="1267"/>
        <end position="1501"/>
    </location>
</feature>
<dbReference type="SUPFAM" id="SSF90123">
    <property type="entry name" value="ABC transporter transmembrane region"/>
    <property type="match status" value="2"/>
</dbReference>
<keyword evidence="7" id="KW-0067">ATP-binding</keyword>
<name>A0A9D4Z1R4_CHLVU</name>
<evidence type="ECO:0000256" key="3">
    <source>
        <dbReference type="ARBA" id="ARBA00022448"/>
    </source>
</evidence>
<feature type="transmembrane region" description="Helical" evidence="11">
    <location>
        <begin position="357"/>
        <end position="378"/>
    </location>
</feature>
<dbReference type="InterPro" id="IPR044746">
    <property type="entry name" value="ABCC_6TM_D1"/>
</dbReference>
<reference evidence="14" key="2">
    <citation type="submission" date="2020-11" db="EMBL/GenBank/DDBJ databases">
        <authorList>
            <person name="Cecchin M."/>
            <person name="Marcolungo L."/>
            <person name="Rossato M."/>
            <person name="Girolomoni L."/>
            <person name="Cosentino E."/>
            <person name="Cuine S."/>
            <person name="Li-Beisson Y."/>
            <person name="Delledonne M."/>
            <person name="Ballottari M."/>
        </authorList>
    </citation>
    <scope>NUCLEOTIDE SEQUENCE</scope>
    <source>
        <strain evidence="14">211/11P</strain>
        <tissue evidence="14">Whole cell</tissue>
    </source>
</reference>
<evidence type="ECO:0000256" key="4">
    <source>
        <dbReference type="ARBA" id="ARBA00022692"/>
    </source>
</evidence>
<dbReference type="InterPro" id="IPR050173">
    <property type="entry name" value="ABC_transporter_C-like"/>
</dbReference>
<keyword evidence="5" id="KW-0677">Repeat</keyword>
<dbReference type="CDD" id="cd18603">
    <property type="entry name" value="ABC_6TM_MRP1_2_3_6_D2_like"/>
    <property type="match status" value="1"/>
</dbReference>
<dbReference type="GO" id="GO:0140359">
    <property type="term" value="F:ABC-type transporter activity"/>
    <property type="evidence" value="ECO:0007669"/>
    <property type="project" value="InterPro"/>
</dbReference>
<dbReference type="Pfam" id="PF00005">
    <property type="entry name" value="ABC_tran"/>
    <property type="match status" value="2"/>
</dbReference>
<dbReference type="InterPro" id="IPR017871">
    <property type="entry name" value="ABC_transporter-like_CS"/>
</dbReference>
<keyword evidence="6" id="KW-0547">Nucleotide-binding</keyword>
<feature type="transmembrane region" description="Helical" evidence="11">
    <location>
        <begin position="390"/>
        <end position="413"/>
    </location>
</feature>
<comment type="subcellular location">
    <subcellularLocation>
        <location evidence="1">Vacuole membrane</location>
        <topology evidence="1">Multi-pass membrane protein</topology>
    </subcellularLocation>
</comment>
<evidence type="ECO:0000259" key="12">
    <source>
        <dbReference type="PROSITE" id="PS50893"/>
    </source>
</evidence>
<dbReference type="GO" id="GO:0005524">
    <property type="term" value="F:ATP binding"/>
    <property type="evidence" value="ECO:0007669"/>
    <property type="project" value="UniProtKB-KW"/>
</dbReference>
<evidence type="ECO:0000256" key="7">
    <source>
        <dbReference type="ARBA" id="ARBA00022840"/>
    </source>
</evidence>
<feature type="transmembrane region" description="Helical" evidence="11">
    <location>
        <begin position="1177"/>
        <end position="1194"/>
    </location>
</feature>
<keyword evidence="8 11" id="KW-1133">Transmembrane helix</keyword>
<evidence type="ECO:0000256" key="11">
    <source>
        <dbReference type="SAM" id="Phobius"/>
    </source>
</evidence>
<dbReference type="CDD" id="cd18579">
    <property type="entry name" value="ABC_6TM_ABCC_D1"/>
    <property type="match status" value="1"/>
</dbReference>
<feature type="domain" description="ABC transmembrane type-1" evidence="13">
    <location>
        <begin position="959"/>
        <end position="1230"/>
    </location>
</feature>
<dbReference type="InterPro" id="IPR036640">
    <property type="entry name" value="ABC1_TM_sf"/>
</dbReference>
<dbReference type="FunFam" id="3.40.50.300:FF:000163">
    <property type="entry name" value="Multidrug resistance-associated protein member 4"/>
    <property type="match status" value="1"/>
</dbReference>
<gene>
    <name evidence="14" type="ORF">D9Q98_006300</name>
</gene>
<evidence type="ECO:0000256" key="1">
    <source>
        <dbReference type="ARBA" id="ARBA00004128"/>
    </source>
</evidence>
<feature type="compositionally biased region" description="Basic residues" evidence="10">
    <location>
        <begin position="885"/>
        <end position="898"/>
    </location>
</feature>
<dbReference type="GO" id="GO:0005774">
    <property type="term" value="C:vacuolar membrane"/>
    <property type="evidence" value="ECO:0007669"/>
    <property type="project" value="UniProtKB-SubCell"/>
</dbReference>
<dbReference type="PROSITE" id="PS00211">
    <property type="entry name" value="ABC_TRANSPORTER_1"/>
    <property type="match status" value="2"/>
</dbReference>
<feature type="region of interest" description="Disordered" evidence="10">
    <location>
        <begin position="518"/>
        <end position="560"/>
    </location>
</feature>
<feature type="domain" description="ABC transporter" evidence="12">
    <location>
        <begin position="552"/>
        <end position="772"/>
    </location>
</feature>
<feature type="region of interest" description="Disordered" evidence="10">
    <location>
        <begin position="778"/>
        <end position="799"/>
    </location>
</feature>
<feature type="region of interest" description="Disordered" evidence="10">
    <location>
        <begin position="844"/>
        <end position="867"/>
    </location>
</feature>
<reference evidence="14" key="1">
    <citation type="journal article" date="2019" name="Plant J.">
        <title>Chlorella vulgaris genome assembly and annotation reveals the molecular basis for metabolic acclimation to high light conditions.</title>
        <authorList>
            <person name="Cecchin M."/>
            <person name="Marcolungo L."/>
            <person name="Rossato M."/>
            <person name="Girolomoni L."/>
            <person name="Cosentino E."/>
            <person name="Cuine S."/>
            <person name="Li-Beisson Y."/>
            <person name="Delledonne M."/>
            <person name="Ballottari M."/>
        </authorList>
    </citation>
    <scope>NUCLEOTIDE SEQUENCE</scope>
    <source>
        <strain evidence="14">211/11P</strain>
    </source>
</reference>
<dbReference type="InterPro" id="IPR027417">
    <property type="entry name" value="P-loop_NTPase"/>
</dbReference>
<dbReference type="GO" id="GO:0016887">
    <property type="term" value="F:ATP hydrolysis activity"/>
    <property type="evidence" value="ECO:0007669"/>
    <property type="project" value="InterPro"/>
</dbReference>
<evidence type="ECO:0000259" key="13">
    <source>
        <dbReference type="PROSITE" id="PS50929"/>
    </source>
</evidence>
<keyword evidence="4 11" id="KW-0812">Transmembrane</keyword>
<evidence type="ECO:0000256" key="6">
    <source>
        <dbReference type="ARBA" id="ARBA00022741"/>
    </source>
</evidence>
<dbReference type="FunFam" id="1.20.1560.10:FF:000006">
    <property type="entry name" value="ATP-binding cassette, sub-family C (CFTR/MRP), member 9"/>
    <property type="match status" value="1"/>
</dbReference>
<keyword evidence="15" id="KW-1185">Reference proteome</keyword>
<dbReference type="Proteomes" id="UP001055712">
    <property type="component" value="Unassembled WGS sequence"/>
</dbReference>
<feature type="transmembrane region" description="Helical" evidence="11">
    <location>
        <begin position="936"/>
        <end position="955"/>
    </location>
</feature>
<protein>
    <submittedName>
        <fullName evidence="14">Uncharacterized protein</fullName>
    </submittedName>
</protein>
<evidence type="ECO:0000256" key="5">
    <source>
        <dbReference type="ARBA" id="ARBA00022737"/>
    </source>
</evidence>
<feature type="transmembrane region" description="Helical" evidence="11">
    <location>
        <begin position="1075"/>
        <end position="1106"/>
    </location>
</feature>
<comment type="similarity">
    <text evidence="2">Belongs to the ABC transporter superfamily. ABCC family. Conjugate transporter (TC 3.A.1.208) subfamily.</text>
</comment>
<dbReference type="InterPro" id="IPR003439">
    <property type="entry name" value="ABC_transporter-like_ATP-bd"/>
</dbReference>
<evidence type="ECO:0000313" key="15">
    <source>
        <dbReference type="Proteomes" id="UP001055712"/>
    </source>
</evidence>
<dbReference type="SUPFAM" id="SSF52540">
    <property type="entry name" value="P-loop containing nucleoside triphosphate hydrolases"/>
    <property type="match status" value="2"/>
</dbReference>
<feature type="transmembrane region" description="Helical" evidence="11">
    <location>
        <begin position="990"/>
        <end position="1009"/>
    </location>
</feature>
<feature type="region of interest" description="Disordered" evidence="10">
    <location>
        <begin position="452"/>
        <end position="475"/>
    </location>
</feature>
<evidence type="ECO:0000256" key="9">
    <source>
        <dbReference type="ARBA" id="ARBA00023136"/>
    </source>
</evidence>
<dbReference type="InterPro" id="IPR003593">
    <property type="entry name" value="AAA+_ATPase"/>
</dbReference>
<organism evidence="14 15">
    <name type="scientific">Chlorella vulgaris</name>
    <name type="common">Green alga</name>
    <dbReference type="NCBI Taxonomy" id="3077"/>
    <lineage>
        <taxon>Eukaryota</taxon>
        <taxon>Viridiplantae</taxon>
        <taxon>Chlorophyta</taxon>
        <taxon>core chlorophytes</taxon>
        <taxon>Trebouxiophyceae</taxon>
        <taxon>Chlorellales</taxon>
        <taxon>Chlorellaceae</taxon>
        <taxon>Chlorella clade</taxon>
        <taxon>Chlorella</taxon>
    </lineage>
</organism>
<feature type="domain" description="ABC transmembrane type-1" evidence="13">
    <location>
        <begin position="117"/>
        <end position="417"/>
    </location>
</feature>
<feature type="compositionally biased region" description="Polar residues" evidence="10">
    <location>
        <begin position="530"/>
        <end position="543"/>
    </location>
</feature>
<dbReference type="EMBL" id="SIDB01000002">
    <property type="protein sequence ID" value="KAI3436892.1"/>
    <property type="molecule type" value="Genomic_DNA"/>
</dbReference>
<accession>A0A9D4Z1R4</accession>
<dbReference type="FunFam" id="1.20.1560.10:FF:000010">
    <property type="entry name" value="Multidrug resistance-associated ABC transporter"/>
    <property type="match status" value="1"/>
</dbReference>
<keyword evidence="3" id="KW-0813">Transport</keyword>
<dbReference type="CDD" id="cd03244">
    <property type="entry name" value="ABCC_MRP_domain2"/>
    <property type="match status" value="1"/>
</dbReference>
<evidence type="ECO:0000256" key="10">
    <source>
        <dbReference type="SAM" id="MobiDB-lite"/>
    </source>
</evidence>
<dbReference type="InterPro" id="IPR011527">
    <property type="entry name" value="ABC1_TM_dom"/>
</dbReference>
<dbReference type="Pfam" id="PF00664">
    <property type="entry name" value="ABC_membrane"/>
    <property type="match status" value="2"/>
</dbReference>
<dbReference type="PANTHER" id="PTHR24223">
    <property type="entry name" value="ATP-BINDING CASSETTE SUB-FAMILY C"/>
    <property type="match status" value="1"/>
</dbReference>